<dbReference type="InterPro" id="IPR051117">
    <property type="entry name" value="TRG_var/const_region"/>
</dbReference>
<organism evidence="9 10">
    <name type="scientific">Albula goreensis</name>
    <dbReference type="NCBI Taxonomy" id="1534307"/>
    <lineage>
        <taxon>Eukaryota</taxon>
        <taxon>Metazoa</taxon>
        <taxon>Chordata</taxon>
        <taxon>Craniata</taxon>
        <taxon>Vertebrata</taxon>
        <taxon>Euteleostomi</taxon>
        <taxon>Actinopterygii</taxon>
        <taxon>Neopterygii</taxon>
        <taxon>Teleostei</taxon>
        <taxon>Albuliformes</taxon>
        <taxon>Albulidae</taxon>
        <taxon>Albula</taxon>
    </lineage>
</organism>
<dbReference type="SMART" id="SM00406">
    <property type="entry name" value="IGv"/>
    <property type="match status" value="1"/>
</dbReference>
<keyword evidence="5" id="KW-0675">Receptor</keyword>
<dbReference type="PANTHER" id="PTHR19256">
    <property type="entry name" value="T-CELL RECEPTOR GAMMA CHAIN"/>
    <property type="match status" value="1"/>
</dbReference>
<dbReference type="CDD" id="cd00099">
    <property type="entry name" value="IgV"/>
    <property type="match status" value="1"/>
</dbReference>
<evidence type="ECO:0000256" key="5">
    <source>
        <dbReference type="ARBA" id="ARBA00023170"/>
    </source>
</evidence>
<dbReference type="Proteomes" id="UP000829720">
    <property type="component" value="Unassembled WGS sequence"/>
</dbReference>
<dbReference type="SUPFAM" id="SSF48726">
    <property type="entry name" value="Immunoglobulin"/>
    <property type="match status" value="1"/>
</dbReference>
<dbReference type="EMBL" id="JAERUA010000013">
    <property type="protein sequence ID" value="KAI1891861.1"/>
    <property type="molecule type" value="Genomic_DNA"/>
</dbReference>
<dbReference type="OrthoDB" id="8947657at2759"/>
<comment type="caution">
    <text evidence="9">The sequence shown here is derived from an EMBL/GenBank/DDBJ whole genome shotgun (WGS) entry which is preliminary data.</text>
</comment>
<name>A0A8T3D5G8_9TELE</name>
<feature type="signal peptide" evidence="7">
    <location>
        <begin position="1"/>
        <end position="20"/>
    </location>
</feature>
<dbReference type="InterPro" id="IPR013106">
    <property type="entry name" value="Ig_V-set"/>
</dbReference>
<dbReference type="InterPro" id="IPR036179">
    <property type="entry name" value="Ig-like_dom_sf"/>
</dbReference>
<keyword evidence="7" id="KW-0732">Signal</keyword>
<dbReference type="GO" id="GO:0016020">
    <property type="term" value="C:membrane"/>
    <property type="evidence" value="ECO:0007669"/>
    <property type="project" value="UniProtKB-SubCell"/>
</dbReference>
<gene>
    <name evidence="9" type="ORF">AGOR_G00148090</name>
</gene>
<feature type="domain" description="Ig-like" evidence="8">
    <location>
        <begin position="11"/>
        <end position="130"/>
    </location>
</feature>
<dbReference type="AlphaFoldDB" id="A0A8T3D5G8"/>
<evidence type="ECO:0000256" key="6">
    <source>
        <dbReference type="ARBA" id="ARBA00023319"/>
    </source>
</evidence>
<evidence type="ECO:0000259" key="8">
    <source>
        <dbReference type="PROSITE" id="PS50835"/>
    </source>
</evidence>
<proteinExistence type="predicted"/>
<dbReference type="PANTHER" id="PTHR19256:SF65">
    <property type="entry name" value="T CELL RECEPTOR GAMMA CONSTANT 1-RELATED"/>
    <property type="match status" value="1"/>
</dbReference>
<evidence type="ECO:0000256" key="3">
    <source>
        <dbReference type="ARBA" id="ARBA00022989"/>
    </source>
</evidence>
<evidence type="ECO:0000313" key="9">
    <source>
        <dbReference type="EMBL" id="KAI1891861.1"/>
    </source>
</evidence>
<evidence type="ECO:0000256" key="1">
    <source>
        <dbReference type="ARBA" id="ARBA00004370"/>
    </source>
</evidence>
<keyword evidence="4" id="KW-0472">Membrane</keyword>
<dbReference type="PROSITE" id="PS50835">
    <property type="entry name" value="IG_LIKE"/>
    <property type="match status" value="1"/>
</dbReference>
<keyword evidence="6" id="KW-0393">Immunoglobulin domain</keyword>
<dbReference type="InterPro" id="IPR007110">
    <property type="entry name" value="Ig-like_dom"/>
</dbReference>
<feature type="chain" id="PRO_5035897231" description="Ig-like domain-containing protein" evidence="7">
    <location>
        <begin position="21"/>
        <end position="131"/>
    </location>
</feature>
<keyword evidence="10" id="KW-1185">Reference proteome</keyword>
<protein>
    <recommendedName>
        <fullName evidence="8">Ig-like domain-containing protein</fullName>
    </recommendedName>
</protein>
<dbReference type="InterPro" id="IPR013783">
    <property type="entry name" value="Ig-like_fold"/>
</dbReference>
<keyword evidence="3" id="KW-1133">Transmembrane helix</keyword>
<evidence type="ECO:0000313" key="10">
    <source>
        <dbReference type="Proteomes" id="UP000829720"/>
    </source>
</evidence>
<accession>A0A8T3D5G8</accession>
<dbReference type="Gene3D" id="2.60.40.10">
    <property type="entry name" value="Immunoglobulins"/>
    <property type="match status" value="1"/>
</dbReference>
<evidence type="ECO:0000256" key="7">
    <source>
        <dbReference type="SAM" id="SignalP"/>
    </source>
</evidence>
<dbReference type="Pfam" id="PF07686">
    <property type="entry name" value="V-set"/>
    <property type="match status" value="1"/>
</dbReference>
<keyword evidence="2" id="KW-0812">Transmembrane</keyword>
<evidence type="ECO:0000256" key="4">
    <source>
        <dbReference type="ARBA" id="ARBA00023136"/>
    </source>
</evidence>
<evidence type="ECO:0000256" key="2">
    <source>
        <dbReference type="ARBA" id="ARBA00022692"/>
    </source>
</evidence>
<comment type="subcellular location">
    <subcellularLocation>
        <location evidence="1">Membrane</location>
    </subcellularLocation>
</comment>
<sequence length="131" mass="14565">MKEIIRLLLFSSIALSGLWCQAITSMSVTVGQKAALDCLLHTGNSTGIVSWYKQTPGQGPQFILSYSTNNTFQVSYGHGFNSSRFSVLAKHNETHQHQLLITRTKEPDNAVYYCGLSKNMLKNPADQKLQV</sequence>
<reference evidence="9" key="1">
    <citation type="submission" date="2021-01" db="EMBL/GenBank/DDBJ databases">
        <authorList>
            <person name="Zahm M."/>
            <person name="Roques C."/>
            <person name="Cabau C."/>
            <person name="Klopp C."/>
            <person name="Donnadieu C."/>
            <person name="Jouanno E."/>
            <person name="Lampietro C."/>
            <person name="Louis A."/>
            <person name="Herpin A."/>
            <person name="Echchiki A."/>
            <person name="Berthelot C."/>
            <person name="Parey E."/>
            <person name="Roest-Crollius H."/>
            <person name="Braasch I."/>
            <person name="Postlethwait J."/>
            <person name="Bobe J."/>
            <person name="Montfort J."/>
            <person name="Bouchez O."/>
            <person name="Begum T."/>
            <person name="Mejri S."/>
            <person name="Adams A."/>
            <person name="Chen W.-J."/>
            <person name="Guiguen Y."/>
        </authorList>
    </citation>
    <scope>NUCLEOTIDE SEQUENCE</scope>
    <source>
        <tissue evidence="9">Blood</tissue>
    </source>
</reference>